<reference evidence="1" key="1">
    <citation type="submission" date="2020-10" db="EMBL/GenBank/DDBJ databases">
        <authorList>
            <person name="Gilroy R."/>
        </authorList>
    </citation>
    <scope>NUCLEOTIDE SEQUENCE</scope>
    <source>
        <strain evidence="1">17073</strain>
    </source>
</reference>
<proteinExistence type="predicted"/>
<evidence type="ECO:0000313" key="2">
    <source>
        <dbReference type="Proteomes" id="UP000824076"/>
    </source>
</evidence>
<evidence type="ECO:0000313" key="1">
    <source>
        <dbReference type="EMBL" id="HIU39288.1"/>
    </source>
</evidence>
<organism evidence="1 2">
    <name type="scientific">Candidatus Limisoma intestinavium</name>
    <dbReference type="NCBI Taxonomy" id="2840856"/>
    <lineage>
        <taxon>Bacteria</taxon>
        <taxon>Pseudomonadati</taxon>
        <taxon>Bacteroidota</taxon>
        <taxon>Bacteroidia</taxon>
        <taxon>Bacteroidales</taxon>
        <taxon>Candidatus Limisoma</taxon>
    </lineage>
</organism>
<dbReference type="Proteomes" id="UP000824076">
    <property type="component" value="Unassembled WGS sequence"/>
</dbReference>
<protein>
    <submittedName>
        <fullName evidence="1">XRE family transcriptional regulator</fullName>
    </submittedName>
</protein>
<sequence>MHIGRHIRKVLDMQGMPVAVFARKLHTVRVNAYDIFERRSIDTELLCRISQILNYNFFHDLSEDFTEKQNASLNRKF</sequence>
<accession>A0A9D1ILH2</accession>
<gene>
    <name evidence="1" type="ORF">IAD18_06445</name>
</gene>
<reference evidence="1" key="2">
    <citation type="journal article" date="2021" name="PeerJ">
        <title>Extensive microbial diversity within the chicken gut microbiome revealed by metagenomics and culture.</title>
        <authorList>
            <person name="Gilroy R."/>
            <person name="Ravi A."/>
            <person name="Getino M."/>
            <person name="Pursley I."/>
            <person name="Horton D.L."/>
            <person name="Alikhan N.F."/>
            <person name="Baker D."/>
            <person name="Gharbi K."/>
            <person name="Hall N."/>
            <person name="Watson M."/>
            <person name="Adriaenssens E.M."/>
            <person name="Foster-Nyarko E."/>
            <person name="Jarju S."/>
            <person name="Secka A."/>
            <person name="Antonio M."/>
            <person name="Oren A."/>
            <person name="Chaudhuri R.R."/>
            <person name="La Ragione R."/>
            <person name="Hildebrand F."/>
            <person name="Pallen M.J."/>
        </authorList>
    </citation>
    <scope>NUCLEOTIDE SEQUENCE</scope>
    <source>
        <strain evidence="1">17073</strain>
    </source>
</reference>
<name>A0A9D1ILH2_9BACT</name>
<dbReference type="AlphaFoldDB" id="A0A9D1ILH2"/>
<comment type="caution">
    <text evidence="1">The sequence shown here is derived from an EMBL/GenBank/DDBJ whole genome shotgun (WGS) entry which is preliminary data.</text>
</comment>
<dbReference type="EMBL" id="DVMS01000182">
    <property type="protein sequence ID" value="HIU39288.1"/>
    <property type="molecule type" value="Genomic_DNA"/>
</dbReference>